<dbReference type="AlphaFoldDB" id="A0A1J5PUS1"/>
<reference evidence="1" key="1">
    <citation type="submission" date="2016-10" db="EMBL/GenBank/DDBJ databases">
        <title>Sequence of Gallionella enrichment culture.</title>
        <authorList>
            <person name="Poehlein A."/>
            <person name="Muehling M."/>
            <person name="Daniel R."/>
        </authorList>
    </citation>
    <scope>NUCLEOTIDE SEQUENCE</scope>
</reference>
<dbReference type="EMBL" id="MLJW01002356">
    <property type="protein sequence ID" value="OIQ74874.1"/>
    <property type="molecule type" value="Genomic_DNA"/>
</dbReference>
<gene>
    <name evidence="1" type="ORF">GALL_434710</name>
</gene>
<sequence length="168" mass="18646">MQEMADPQRTPRAQVQQLRRKPARIGAITCLTRRDRADPHRVENRGDPHARQFGIMRNNSAGVGPVDLGARLNVAFQIVGVQLDQPRCNQVALAIHRAHRNAGAVGNLGDMAIHHTHSAPARFVGQNQRGVGEDKIRHGWFLEVSRGIADGRHRGVTQDGHRGQHDRI</sequence>
<comment type="caution">
    <text evidence="1">The sequence shown here is derived from an EMBL/GenBank/DDBJ whole genome shotgun (WGS) entry which is preliminary data.</text>
</comment>
<evidence type="ECO:0000313" key="1">
    <source>
        <dbReference type="EMBL" id="OIQ74874.1"/>
    </source>
</evidence>
<organism evidence="1">
    <name type="scientific">mine drainage metagenome</name>
    <dbReference type="NCBI Taxonomy" id="410659"/>
    <lineage>
        <taxon>unclassified sequences</taxon>
        <taxon>metagenomes</taxon>
        <taxon>ecological metagenomes</taxon>
    </lineage>
</organism>
<name>A0A1J5PUS1_9ZZZZ</name>
<proteinExistence type="predicted"/>
<protein>
    <submittedName>
        <fullName evidence="1">Uncharacterized protein</fullName>
    </submittedName>
</protein>
<accession>A0A1J5PUS1</accession>